<dbReference type="GO" id="GO:0019343">
    <property type="term" value="P:cysteine biosynthetic process via cystathionine"/>
    <property type="evidence" value="ECO:0007669"/>
    <property type="project" value="TreeGrafter"/>
</dbReference>
<dbReference type="Gene3D" id="3.90.1150.10">
    <property type="entry name" value="Aspartate Aminotransferase, domain 1"/>
    <property type="match status" value="1"/>
</dbReference>
<reference evidence="8" key="1">
    <citation type="submission" date="2021-02" db="EMBL/GenBank/DDBJ databases">
        <authorList>
            <person name="Nowell W R."/>
        </authorList>
    </citation>
    <scope>NUCLEOTIDE SEQUENCE</scope>
</reference>
<protein>
    <recommendedName>
        <fullName evidence="3">cystathionine gamma-lyase</fullName>
        <ecNumber evidence="3">4.4.1.1</ecNumber>
    </recommendedName>
    <alternativeName>
        <fullName evidence="6">Gamma-cystathionase</fullName>
    </alternativeName>
</protein>
<comment type="pathway">
    <text evidence="2">Amino-acid biosynthesis; L-cysteine biosynthesis; L-cysteine from L-homocysteine and L-serine: step 2/2.</text>
</comment>
<dbReference type="EC" id="4.4.1.1" evidence="3"/>
<dbReference type="SUPFAM" id="SSF53383">
    <property type="entry name" value="PLP-dependent transferases"/>
    <property type="match status" value="1"/>
</dbReference>
<dbReference type="InterPro" id="IPR000277">
    <property type="entry name" value="Cys/Met-Metab_PyrdxlP-dep_enz"/>
</dbReference>
<feature type="non-terminal residue" evidence="8">
    <location>
        <position position="80"/>
    </location>
</feature>
<sequence length="80" mass="9214">FFLYSGAVPSPFDCYLVNRGLKTLAVRMKQHMASALTIAQYFEKSKYIERVIYPGLESHPQYALYKEQMSGFSGMISMYL</sequence>
<comment type="caution">
    <text evidence="8">The sequence shown here is derived from an EMBL/GenBank/DDBJ whole genome shotgun (WGS) entry which is preliminary data.</text>
</comment>
<dbReference type="EMBL" id="CAJOBR010085514">
    <property type="protein sequence ID" value="CAF5132014.1"/>
    <property type="molecule type" value="Genomic_DNA"/>
</dbReference>
<evidence type="ECO:0000256" key="3">
    <source>
        <dbReference type="ARBA" id="ARBA00012085"/>
    </source>
</evidence>
<gene>
    <name evidence="8" type="ORF">QYT958_LOCUS46895</name>
</gene>
<comment type="cofactor">
    <cofactor evidence="1 7">
        <name>pyridoxal 5'-phosphate</name>
        <dbReference type="ChEBI" id="CHEBI:597326"/>
    </cofactor>
</comment>
<name>A0A822FWD6_9BILA</name>
<feature type="non-terminal residue" evidence="8">
    <location>
        <position position="1"/>
    </location>
</feature>
<dbReference type="GO" id="GO:0005737">
    <property type="term" value="C:cytoplasm"/>
    <property type="evidence" value="ECO:0007669"/>
    <property type="project" value="TreeGrafter"/>
</dbReference>
<dbReference type="PANTHER" id="PTHR11808">
    <property type="entry name" value="TRANS-SULFURATION ENZYME FAMILY MEMBER"/>
    <property type="match status" value="1"/>
</dbReference>
<comment type="similarity">
    <text evidence="7">Belongs to the trans-sulfuration enzymes family.</text>
</comment>
<dbReference type="Pfam" id="PF01053">
    <property type="entry name" value="Cys_Met_Meta_PP"/>
    <property type="match status" value="1"/>
</dbReference>
<evidence type="ECO:0000313" key="8">
    <source>
        <dbReference type="EMBL" id="CAF5132014.1"/>
    </source>
</evidence>
<dbReference type="AlphaFoldDB" id="A0A822FWD6"/>
<evidence type="ECO:0000313" key="9">
    <source>
        <dbReference type="Proteomes" id="UP000663848"/>
    </source>
</evidence>
<dbReference type="InterPro" id="IPR015422">
    <property type="entry name" value="PyrdxlP-dep_Trfase_small"/>
</dbReference>
<dbReference type="GO" id="GO:0004123">
    <property type="term" value="F:cystathionine gamma-lyase activity"/>
    <property type="evidence" value="ECO:0007669"/>
    <property type="project" value="TreeGrafter"/>
</dbReference>
<evidence type="ECO:0000256" key="4">
    <source>
        <dbReference type="ARBA" id="ARBA00022898"/>
    </source>
</evidence>
<evidence type="ECO:0000256" key="5">
    <source>
        <dbReference type="ARBA" id="ARBA00023192"/>
    </source>
</evidence>
<proteinExistence type="inferred from homology"/>
<keyword evidence="5" id="KW-0198">Cysteine biosynthesis</keyword>
<evidence type="ECO:0000256" key="2">
    <source>
        <dbReference type="ARBA" id="ARBA00005038"/>
    </source>
</evidence>
<dbReference type="GO" id="GO:0030170">
    <property type="term" value="F:pyridoxal phosphate binding"/>
    <property type="evidence" value="ECO:0007669"/>
    <property type="project" value="InterPro"/>
</dbReference>
<accession>A0A822FWD6</accession>
<evidence type="ECO:0000256" key="7">
    <source>
        <dbReference type="RuleBase" id="RU362118"/>
    </source>
</evidence>
<dbReference type="PANTHER" id="PTHR11808:SF15">
    <property type="entry name" value="CYSTATHIONINE GAMMA-LYASE"/>
    <property type="match status" value="1"/>
</dbReference>
<dbReference type="Proteomes" id="UP000663848">
    <property type="component" value="Unassembled WGS sequence"/>
</dbReference>
<dbReference type="GO" id="GO:0019346">
    <property type="term" value="P:transsulfuration"/>
    <property type="evidence" value="ECO:0007669"/>
    <property type="project" value="InterPro"/>
</dbReference>
<evidence type="ECO:0000256" key="6">
    <source>
        <dbReference type="ARBA" id="ARBA00029853"/>
    </source>
</evidence>
<dbReference type="InterPro" id="IPR015424">
    <property type="entry name" value="PyrdxlP-dep_Trfase"/>
</dbReference>
<keyword evidence="5" id="KW-0028">Amino-acid biosynthesis</keyword>
<organism evidence="8 9">
    <name type="scientific">Rotaria socialis</name>
    <dbReference type="NCBI Taxonomy" id="392032"/>
    <lineage>
        <taxon>Eukaryota</taxon>
        <taxon>Metazoa</taxon>
        <taxon>Spiralia</taxon>
        <taxon>Gnathifera</taxon>
        <taxon>Rotifera</taxon>
        <taxon>Eurotatoria</taxon>
        <taxon>Bdelloidea</taxon>
        <taxon>Philodinida</taxon>
        <taxon>Philodinidae</taxon>
        <taxon>Rotaria</taxon>
    </lineage>
</organism>
<keyword evidence="4 7" id="KW-0663">Pyridoxal phosphate</keyword>
<evidence type="ECO:0000256" key="1">
    <source>
        <dbReference type="ARBA" id="ARBA00001933"/>
    </source>
</evidence>